<sequence length="65" mass="7154">MSLGASHLLINCFCQDGDQPWNISHTLKALIHLQGCVGPLMYRKAGLQRGTFPSLRTGKCGFFSM</sequence>
<accession>A0ABN9B1P5</accession>
<evidence type="ECO:0000313" key="2">
    <source>
        <dbReference type="Proteomes" id="UP001162483"/>
    </source>
</evidence>
<gene>
    <name evidence="1" type="ORF">SPARVUS_LOCUS1733585</name>
</gene>
<name>A0ABN9B1P5_9NEOB</name>
<reference evidence="1" key="1">
    <citation type="submission" date="2023-05" db="EMBL/GenBank/DDBJ databases">
        <authorList>
            <person name="Stuckert A."/>
        </authorList>
    </citation>
    <scope>NUCLEOTIDE SEQUENCE</scope>
</reference>
<keyword evidence="2" id="KW-1185">Reference proteome</keyword>
<dbReference type="EMBL" id="CATNWA010001488">
    <property type="protein sequence ID" value="CAI9540385.1"/>
    <property type="molecule type" value="Genomic_DNA"/>
</dbReference>
<dbReference type="Proteomes" id="UP001162483">
    <property type="component" value="Unassembled WGS sequence"/>
</dbReference>
<evidence type="ECO:0000313" key="1">
    <source>
        <dbReference type="EMBL" id="CAI9540385.1"/>
    </source>
</evidence>
<proteinExistence type="predicted"/>
<comment type="caution">
    <text evidence="1">The sequence shown here is derived from an EMBL/GenBank/DDBJ whole genome shotgun (WGS) entry which is preliminary data.</text>
</comment>
<protein>
    <submittedName>
        <fullName evidence="1">Uncharacterized protein</fullName>
    </submittedName>
</protein>
<organism evidence="1 2">
    <name type="scientific">Staurois parvus</name>
    <dbReference type="NCBI Taxonomy" id="386267"/>
    <lineage>
        <taxon>Eukaryota</taxon>
        <taxon>Metazoa</taxon>
        <taxon>Chordata</taxon>
        <taxon>Craniata</taxon>
        <taxon>Vertebrata</taxon>
        <taxon>Euteleostomi</taxon>
        <taxon>Amphibia</taxon>
        <taxon>Batrachia</taxon>
        <taxon>Anura</taxon>
        <taxon>Neobatrachia</taxon>
        <taxon>Ranoidea</taxon>
        <taxon>Ranidae</taxon>
        <taxon>Staurois</taxon>
    </lineage>
</organism>